<dbReference type="PANTHER" id="PTHR33741">
    <property type="entry name" value="TRANSMEMBRANE PROTEIN DDB_G0269096-RELATED"/>
    <property type="match status" value="1"/>
</dbReference>
<sequence length="373" mass="41189">MFRVKEFAWINILKPNFKILPIKDRLLCGIGALLGLSLSSFMSWLALGHLNAWYIAPMGASSVLLFAIPASPLAQPWNMVVGNSIAALIGVTCALWIPNQTEAFSIAVALAIVLMMSTDSLHPPSGAVAITAVLGGKAVQDLGYAFLFYPVLLNSVLLMVVAILYNRLLGKQYPQPPQLNTRTADPTPTQKVSIQPADIQQVLEAQSQLLDISEYDLQKIILEAQHLANRRSISQFCCADIMSAQVISLCADEPIQTALDKFKQINLMSLPVVAKVEGAEHLVGTLALYDVVEWFKRAADPKATWEEHVYQIMNPQVVTVKPQQPIQDLVPYFVERSFNYIPVVDDKKLVGMISRADMIAALNQQIYQMQKTT</sequence>
<dbReference type="Gene3D" id="3.10.580.10">
    <property type="entry name" value="CBS-domain"/>
    <property type="match status" value="1"/>
</dbReference>
<feature type="transmembrane region" description="Helical" evidence="2">
    <location>
        <begin position="142"/>
        <end position="165"/>
    </location>
</feature>
<dbReference type="InterPro" id="IPR000644">
    <property type="entry name" value="CBS_dom"/>
</dbReference>
<dbReference type="PANTHER" id="PTHR33741:SF5">
    <property type="entry name" value="TRANSMEMBRANE PROTEIN DDB_G0269096-RELATED"/>
    <property type="match status" value="1"/>
</dbReference>
<keyword evidence="1" id="KW-0129">CBS domain</keyword>
<dbReference type="PROSITE" id="PS51371">
    <property type="entry name" value="CBS"/>
    <property type="match status" value="2"/>
</dbReference>
<keyword evidence="5" id="KW-1185">Reference proteome</keyword>
<evidence type="ECO:0000313" key="5">
    <source>
        <dbReference type="Proteomes" id="UP000280271"/>
    </source>
</evidence>
<dbReference type="Pfam" id="PF04982">
    <property type="entry name" value="TM_HPP"/>
    <property type="match status" value="1"/>
</dbReference>
<organism evidence="4 5">
    <name type="scientific">Acinetobacter chengduensis</name>
    <dbReference type="NCBI Taxonomy" id="2420890"/>
    <lineage>
        <taxon>Bacteria</taxon>
        <taxon>Pseudomonadati</taxon>
        <taxon>Pseudomonadota</taxon>
        <taxon>Gammaproteobacteria</taxon>
        <taxon>Moraxellales</taxon>
        <taxon>Moraxellaceae</taxon>
        <taxon>Acinetobacter</taxon>
    </lineage>
</organism>
<dbReference type="SMART" id="SM00116">
    <property type="entry name" value="CBS"/>
    <property type="match status" value="2"/>
</dbReference>
<evidence type="ECO:0000313" key="4">
    <source>
        <dbReference type="EMBL" id="RLL24627.1"/>
    </source>
</evidence>
<reference evidence="4 5" key="1">
    <citation type="submission" date="2018-09" db="EMBL/GenBank/DDBJ databases">
        <title>The draft genome of Acinetobacter sp. strains.</title>
        <authorList>
            <person name="Qin J."/>
            <person name="Feng Y."/>
            <person name="Zong Z."/>
        </authorList>
    </citation>
    <scope>NUCLEOTIDE SEQUENCE [LARGE SCALE GENOMIC DNA]</scope>
    <source>
        <strain evidence="4 5">WCHAc060005</strain>
    </source>
</reference>
<evidence type="ECO:0000256" key="2">
    <source>
        <dbReference type="SAM" id="Phobius"/>
    </source>
</evidence>
<dbReference type="SUPFAM" id="SSF54631">
    <property type="entry name" value="CBS-domain pair"/>
    <property type="match status" value="1"/>
</dbReference>
<accession>A0ABX9U096</accession>
<dbReference type="RefSeq" id="WP_120374656.1">
    <property type="nucleotide sequence ID" value="NZ_RCHC01000001.1"/>
</dbReference>
<keyword evidence="2" id="KW-1133">Transmembrane helix</keyword>
<dbReference type="Pfam" id="PF00571">
    <property type="entry name" value="CBS"/>
    <property type="match status" value="2"/>
</dbReference>
<keyword evidence="2" id="KW-0472">Membrane</keyword>
<keyword evidence="2" id="KW-0812">Transmembrane</keyword>
<feature type="transmembrane region" description="Helical" evidence="2">
    <location>
        <begin position="77"/>
        <end position="97"/>
    </location>
</feature>
<protein>
    <submittedName>
        <fullName evidence="4">CBS domain-containing protein</fullName>
    </submittedName>
</protein>
<feature type="domain" description="CBS" evidence="3">
    <location>
        <begin position="242"/>
        <end position="304"/>
    </location>
</feature>
<name>A0ABX9U096_9GAMM</name>
<proteinExistence type="predicted"/>
<feature type="transmembrane region" description="Helical" evidence="2">
    <location>
        <begin position="26"/>
        <end position="46"/>
    </location>
</feature>
<dbReference type="EMBL" id="RCHC01000001">
    <property type="protein sequence ID" value="RLL24627.1"/>
    <property type="molecule type" value="Genomic_DNA"/>
</dbReference>
<comment type="caution">
    <text evidence="4">The sequence shown here is derived from an EMBL/GenBank/DDBJ whole genome shotgun (WGS) entry which is preliminary data.</text>
</comment>
<dbReference type="Proteomes" id="UP000280271">
    <property type="component" value="Unassembled WGS sequence"/>
</dbReference>
<dbReference type="InterPro" id="IPR046342">
    <property type="entry name" value="CBS_dom_sf"/>
</dbReference>
<feature type="transmembrane region" description="Helical" evidence="2">
    <location>
        <begin position="52"/>
        <end position="70"/>
    </location>
</feature>
<gene>
    <name evidence="4" type="ORF">D9K81_01205</name>
</gene>
<evidence type="ECO:0000256" key="1">
    <source>
        <dbReference type="PROSITE-ProRule" id="PRU00703"/>
    </source>
</evidence>
<evidence type="ECO:0000259" key="3">
    <source>
        <dbReference type="PROSITE" id="PS51371"/>
    </source>
</evidence>
<dbReference type="InterPro" id="IPR058581">
    <property type="entry name" value="TM_HPP"/>
</dbReference>
<dbReference type="InterPro" id="IPR007065">
    <property type="entry name" value="HPP"/>
</dbReference>
<feature type="domain" description="CBS" evidence="3">
    <location>
        <begin position="313"/>
        <end position="369"/>
    </location>
</feature>